<feature type="domain" description="Resolvase/invertase-type recombinase catalytic" evidence="7">
    <location>
        <begin position="2"/>
        <end position="149"/>
    </location>
</feature>
<dbReference type="Gene3D" id="3.40.50.1390">
    <property type="entry name" value="Resolvase, N-terminal catalytic domain"/>
    <property type="match status" value="1"/>
</dbReference>
<keyword evidence="3" id="KW-0233">DNA recombination</keyword>
<reference evidence="9 10" key="1">
    <citation type="journal article" date="2019" name="Syst. Appl. Microbiol.">
        <title>Microvirga tunisiensis sp. nov., a root nodule symbiotic bacterium isolated from Lupinus micranthus and L. luteus grown in Northern Tunisia.</title>
        <authorList>
            <person name="Msaddak A."/>
            <person name="Rejili M."/>
            <person name="Duran D."/>
            <person name="Mars M."/>
            <person name="Palacios J.M."/>
            <person name="Ruiz-Argueso T."/>
            <person name="Rey L."/>
            <person name="Imperial J."/>
        </authorList>
    </citation>
    <scope>NUCLEOTIDE SEQUENCE [LARGE SCALE GENOMIC DNA]</scope>
    <source>
        <strain evidence="9 10">Lmie10</strain>
    </source>
</reference>
<dbReference type="RefSeq" id="WP_152718527.1">
    <property type="nucleotide sequence ID" value="NZ_VOSJ01000697.1"/>
</dbReference>
<keyword evidence="2" id="KW-0238">DNA-binding</keyword>
<dbReference type="AlphaFoldDB" id="A0A5N7MXX2"/>
<comment type="caution">
    <text evidence="9">The sequence shown here is derived from an EMBL/GenBank/DDBJ whole genome shotgun (WGS) entry which is preliminary data.</text>
</comment>
<dbReference type="InterPro" id="IPR006118">
    <property type="entry name" value="Recombinase_CS"/>
</dbReference>
<dbReference type="GO" id="GO:0000150">
    <property type="term" value="F:DNA strand exchange activity"/>
    <property type="evidence" value="ECO:0007669"/>
    <property type="project" value="InterPro"/>
</dbReference>
<dbReference type="GO" id="GO:0015074">
    <property type="term" value="P:DNA integration"/>
    <property type="evidence" value="ECO:0007669"/>
    <property type="project" value="UniProtKB-KW"/>
</dbReference>
<dbReference type="InterPro" id="IPR025827">
    <property type="entry name" value="Zn_ribbon_recom_dom"/>
</dbReference>
<feature type="active site" description="O-(5'-phospho-DNA)-serine intermediate" evidence="4 5">
    <location>
        <position position="10"/>
    </location>
</feature>
<evidence type="ECO:0000256" key="1">
    <source>
        <dbReference type="ARBA" id="ARBA00022908"/>
    </source>
</evidence>
<evidence type="ECO:0000256" key="6">
    <source>
        <dbReference type="SAM" id="MobiDB-lite"/>
    </source>
</evidence>
<dbReference type="CDD" id="cd00338">
    <property type="entry name" value="Ser_Recombinase"/>
    <property type="match status" value="1"/>
</dbReference>
<evidence type="ECO:0000259" key="7">
    <source>
        <dbReference type="PROSITE" id="PS51736"/>
    </source>
</evidence>
<dbReference type="Gene3D" id="3.90.1750.20">
    <property type="entry name" value="Putative Large Serine Recombinase, Chain B, Domain 2"/>
    <property type="match status" value="1"/>
</dbReference>
<dbReference type="OrthoDB" id="4500247at2"/>
<evidence type="ECO:0000256" key="2">
    <source>
        <dbReference type="ARBA" id="ARBA00023125"/>
    </source>
</evidence>
<keyword evidence="1" id="KW-0229">DNA integration</keyword>
<evidence type="ECO:0000256" key="3">
    <source>
        <dbReference type="ARBA" id="ARBA00023172"/>
    </source>
</evidence>
<feature type="region of interest" description="Disordered" evidence="6">
    <location>
        <begin position="518"/>
        <end position="539"/>
    </location>
</feature>
<dbReference type="InterPro" id="IPR011109">
    <property type="entry name" value="DNA_bind_recombinase_dom"/>
</dbReference>
<dbReference type="InterPro" id="IPR038109">
    <property type="entry name" value="DNA_bind_recomb_sf"/>
</dbReference>
<dbReference type="InterPro" id="IPR036162">
    <property type="entry name" value="Resolvase-like_N_sf"/>
</dbReference>
<evidence type="ECO:0000313" key="10">
    <source>
        <dbReference type="Proteomes" id="UP000403266"/>
    </source>
</evidence>
<dbReference type="PROSITE" id="PS51736">
    <property type="entry name" value="RECOMBINASES_3"/>
    <property type="match status" value="1"/>
</dbReference>
<accession>A0A5N7MXX2</accession>
<proteinExistence type="predicted"/>
<dbReference type="Proteomes" id="UP000403266">
    <property type="component" value="Unassembled WGS sequence"/>
</dbReference>
<dbReference type="SMART" id="SM00857">
    <property type="entry name" value="Resolvase"/>
    <property type="match status" value="1"/>
</dbReference>
<dbReference type="GO" id="GO:0003677">
    <property type="term" value="F:DNA binding"/>
    <property type="evidence" value="ECO:0007669"/>
    <property type="project" value="UniProtKB-KW"/>
</dbReference>
<protein>
    <submittedName>
        <fullName evidence="9">Recombinase family protein</fullName>
    </submittedName>
</protein>
<dbReference type="InterPro" id="IPR006119">
    <property type="entry name" value="Resolv_N"/>
</dbReference>
<dbReference type="EMBL" id="VOSK01000648">
    <property type="protein sequence ID" value="MPR31359.1"/>
    <property type="molecule type" value="Genomic_DNA"/>
</dbReference>
<evidence type="ECO:0000259" key="8">
    <source>
        <dbReference type="PROSITE" id="PS51737"/>
    </source>
</evidence>
<dbReference type="Pfam" id="PF07508">
    <property type="entry name" value="Recombinase"/>
    <property type="match status" value="1"/>
</dbReference>
<dbReference type="PROSITE" id="PS51737">
    <property type="entry name" value="RECOMBINASE_DNA_BIND"/>
    <property type="match status" value="1"/>
</dbReference>
<dbReference type="PANTHER" id="PTHR30461:SF23">
    <property type="entry name" value="DNA RECOMBINASE-RELATED"/>
    <property type="match status" value="1"/>
</dbReference>
<name>A0A5N7MXX2_9HYPH</name>
<dbReference type="PANTHER" id="PTHR30461">
    <property type="entry name" value="DNA-INVERTASE FROM LAMBDOID PROPHAGE"/>
    <property type="match status" value="1"/>
</dbReference>
<evidence type="ECO:0000313" key="9">
    <source>
        <dbReference type="EMBL" id="MPR31359.1"/>
    </source>
</evidence>
<feature type="non-terminal residue" evidence="9">
    <location>
        <position position="539"/>
    </location>
</feature>
<dbReference type="Pfam" id="PF00239">
    <property type="entry name" value="Resolvase"/>
    <property type="match status" value="1"/>
</dbReference>
<evidence type="ECO:0000256" key="5">
    <source>
        <dbReference type="PROSITE-ProRule" id="PRU10137"/>
    </source>
</evidence>
<dbReference type="Pfam" id="PF13408">
    <property type="entry name" value="Zn_ribbon_recom"/>
    <property type="match status" value="1"/>
</dbReference>
<dbReference type="SUPFAM" id="SSF53041">
    <property type="entry name" value="Resolvase-like"/>
    <property type="match status" value="1"/>
</dbReference>
<evidence type="ECO:0000256" key="4">
    <source>
        <dbReference type="PIRSR" id="PIRSR606118-50"/>
    </source>
</evidence>
<dbReference type="PROSITE" id="PS00397">
    <property type="entry name" value="RECOMBINASES_1"/>
    <property type="match status" value="1"/>
</dbReference>
<gene>
    <name evidence="9" type="ORF">FS320_42440</name>
</gene>
<feature type="domain" description="Recombinase" evidence="8">
    <location>
        <begin position="157"/>
        <end position="297"/>
    </location>
</feature>
<keyword evidence="10" id="KW-1185">Reference proteome</keyword>
<organism evidence="9 10">
    <name type="scientific">Microvirga tunisiensis</name>
    <dbReference type="NCBI Taxonomy" id="2108360"/>
    <lineage>
        <taxon>Bacteria</taxon>
        <taxon>Pseudomonadati</taxon>
        <taxon>Pseudomonadota</taxon>
        <taxon>Alphaproteobacteria</taxon>
        <taxon>Hyphomicrobiales</taxon>
        <taxon>Methylobacteriaceae</taxon>
        <taxon>Microvirga</taxon>
    </lineage>
</organism>
<dbReference type="InterPro" id="IPR050639">
    <property type="entry name" value="SSR_resolvase"/>
</dbReference>
<sequence>MRAAIYARVSTERQERQQTIDSQLDGLRRWAGAANHDLSDLHVFRDEGYSGSRLDRPGLDALRDAVRDGEIDVVGVLAPDRLARRYAYQVLLLEEFRRAGCAVEFLNRAISDDPGDQLLLQIQGAVAEYERALLSERFRRGKLQKARAGQFIGARAPYGYRYLPRHEGAAGQLIVDEAEAEVVRMLYGWLAEEALTLRQILRRLNFGPWFPRCGRRPWSTSTVHHILSDPVYTGTAYSNRYEYRPARKPRSRKPGYAGMGYRVIRPREQWIAIPVPPLVDQEIWDRAQAQLARNATLSFRNNKKHNYLLRCLLTCGECGLAMHGVSQKGAKGALRYYKCAGKDCIATARPAPCSRAHVKADDLERTVWDHVRSLLGDPDRLLAQFQAFADEAGQAAARGSETERKLRTRLDGLARSDRRLLDAYQTEVISLEELQDRRRQLADQRHALDLQLEQQRRLCDQRSKAQAVMTDLRAFCERVEIRLDDASFEDRQALLQLVIDRIIVHDGSLEIRHVIPLRSPPPGRESTADPVARLRSDRM</sequence>